<dbReference type="InParanoid" id="L5K9S9"/>
<keyword evidence="2" id="KW-0694">RNA-binding</keyword>
<keyword evidence="7" id="KW-1185">Reference proteome</keyword>
<evidence type="ECO:0000313" key="7">
    <source>
        <dbReference type="Proteomes" id="UP000010552"/>
    </source>
</evidence>
<dbReference type="InterPro" id="IPR000876">
    <property type="entry name" value="Ribosomal_eS4"/>
</dbReference>
<dbReference type="EMBL" id="KB030957">
    <property type="protein sequence ID" value="ELK07511.1"/>
    <property type="molecule type" value="Genomic_DNA"/>
</dbReference>
<dbReference type="InterPro" id="IPR036986">
    <property type="entry name" value="S4_RNA-bd_sf"/>
</dbReference>
<evidence type="ECO:0000256" key="3">
    <source>
        <dbReference type="ARBA" id="ARBA00022980"/>
    </source>
</evidence>
<keyword evidence="3 6" id="KW-0689">Ribosomal protein</keyword>
<dbReference type="Gene3D" id="2.40.50.740">
    <property type="match status" value="1"/>
</dbReference>
<dbReference type="GO" id="GO:0019843">
    <property type="term" value="F:rRNA binding"/>
    <property type="evidence" value="ECO:0007669"/>
    <property type="project" value="UniProtKB-KW"/>
</dbReference>
<dbReference type="InterPro" id="IPR013845">
    <property type="entry name" value="Ribosomal_eS4_central_region"/>
</dbReference>
<organism evidence="6 7">
    <name type="scientific">Pteropus alecto</name>
    <name type="common">Black flying fox</name>
    <dbReference type="NCBI Taxonomy" id="9402"/>
    <lineage>
        <taxon>Eukaryota</taxon>
        <taxon>Metazoa</taxon>
        <taxon>Chordata</taxon>
        <taxon>Craniata</taxon>
        <taxon>Vertebrata</taxon>
        <taxon>Euteleostomi</taxon>
        <taxon>Mammalia</taxon>
        <taxon>Eutheria</taxon>
        <taxon>Laurasiatheria</taxon>
        <taxon>Chiroptera</taxon>
        <taxon>Yinpterochiroptera</taxon>
        <taxon>Pteropodoidea</taxon>
        <taxon>Pteropodidae</taxon>
        <taxon>Pteropodinae</taxon>
        <taxon>Pteropus</taxon>
    </lineage>
</organism>
<dbReference type="Gene3D" id="3.10.290.10">
    <property type="entry name" value="RNA-binding S4 domain"/>
    <property type="match status" value="1"/>
</dbReference>
<evidence type="ECO:0000256" key="1">
    <source>
        <dbReference type="ARBA" id="ARBA00022730"/>
    </source>
</evidence>
<evidence type="ECO:0000313" key="6">
    <source>
        <dbReference type="EMBL" id="ELK07511.1"/>
    </source>
</evidence>
<name>L5K9S9_PTEAL</name>
<dbReference type="PANTHER" id="PTHR11581:SF0">
    <property type="entry name" value="SMALL RIBOSOMAL SUBUNIT PROTEIN ES4"/>
    <property type="match status" value="1"/>
</dbReference>
<sequence length="76" mass="8747">MDVISIDKTRQNFLLVYDTQGRFAIDRMTPEKAKFKSCKVRKIFVGTKGIPHLETHDARYPDPLIEVNGTIQIDII</sequence>
<dbReference type="InterPro" id="IPR038237">
    <property type="entry name" value="Ribosomal_eS4_central_sf"/>
</dbReference>
<keyword evidence="4" id="KW-0687">Ribonucleoprotein</keyword>
<dbReference type="STRING" id="9402.L5K9S9"/>
<dbReference type="Proteomes" id="UP000010552">
    <property type="component" value="Unassembled WGS sequence"/>
</dbReference>
<gene>
    <name evidence="6" type="ORF">PAL_GLEAN10004118</name>
</gene>
<evidence type="ECO:0000259" key="5">
    <source>
        <dbReference type="Pfam" id="PF00900"/>
    </source>
</evidence>
<dbReference type="GO" id="GO:0003735">
    <property type="term" value="F:structural constituent of ribosome"/>
    <property type="evidence" value="ECO:0007669"/>
    <property type="project" value="InterPro"/>
</dbReference>
<dbReference type="Pfam" id="PF00900">
    <property type="entry name" value="Ribosomal_S4e"/>
    <property type="match status" value="1"/>
</dbReference>
<reference evidence="7" key="1">
    <citation type="journal article" date="2013" name="Science">
        <title>Comparative analysis of bat genomes provides insight into the evolution of flight and immunity.</title>
        <authorList>
            <person name="Zhang G."/>
            <person name="Cowled C."/>
            <person name="Shi Z."/>
            <person name="Huang Z."/>
            <person name="Bishop-Lilly K.A."/>
            <person name="Fang X."/>
            <person name="Wynne J.W."/>
            <person name="Xiong Z."/>
            <person name="Baker M.L."/>
            <person name="Zhao W."/>
            <person name="Tachedjian M."/>
            <person name="Zhu Y."/>
            <person name="Zhou P."/>
            <person name="Jiang X."/>
            <person name="Ng J."/>
            <person name="Yang L."/>
            <person name="Wu L."/>
            <person name="Xiao J."/>
            <person name="Feng Y."/>
            <person name="Chen Y."/>
            <person name="Sun X."/>
            <person name="Zhang Y."/>
            <person name="Marsh G.A."/>
            <person name="Crameri G."/>
            <person name="Broder C.C."/>
            <person name="Frey K.G."/>
            <person name="Wang L.F."/>
            <person name="Wang J."/>
        </authorList>
    </citation>
    <scope>NUCLEOTIDE SEQUENCE [LARGE SCALE GENOMIC DNA]</scope>
</reference>
<accession>L5K9S9</accession>
<protein>
    <submittedName>
        <fullName evidence="6">40S ribosomal protein S4</fullName>
    </submittedName>
</protein>
<dbReference type="GO" id="GO:0022627">
    <property type="term" value="C:cytosolic small ribosomal subunit"/>
    <property type="evidence" value="ECO:0007669"/>
    <property type="project" value="TreeGrafter"/>
</dbReference>
<dbReference type="GO" id="GO:0006412">
    <property type="term" value="P:translation"/>
    <property type="evidence" value="ECO:0007669"/>
    <property type="project" value="InterPro"/>
</dbReference>
<feature type="domain" description="Small ribosomal subunit protein eS4 central region" evidence="5">
    <location>
        <begin position="9"/>
        <end position="75"/>
    </location>
</feature>
<dbReference type="AlphaFoldDB" id="L5K9S9"/>
<evidence type="ECO:0000256" key="2">
    <source>
        <dbReference type="ARBA" id="ARBA00022884"/>
    </source>
</evidence>
<dbReference type="PANTHER" id="PTHR11581">
    <property type="entry name" value="30S/40S RIBOSOMAL PROTEIN S4"/>
    <property type="match status" value="1"/>
</dbReference>
<evidence type="ECO:0000256" key="4">
    <source>
        <dbReference type="ARBA" id="ARBA00023274"/>
    </source>
</evidence>
<keyword evidence="1" id="KW-0699">rRNA-binding</keyword>
<proteinExistence type="predicted"/>